<protein>
    <submittedName>
        <fullName evidence="3">DUF2076 domain-containing protein</fullName>
    </submittedName>
</protein>
<dbReference type="Proteomes" id="UP001203284">
    <property type="component" value="Unassembled WGS sequence"/>
</dbReference>
<keyword evidence="1" id="KW-0175">Coiled coil</keyword>
<keyword evidence="4" id="KW-1185">Reference proteome</keyword>
<dbReference type="RefSeq" id="WP_247028679.1">
    <property type="nucleotide sequence ID" value="NZ_JALKCH010000005.1"/>
</dbReference>
<accession>A0ABT0DAU2</accession>
<evidence type="ECO:0000313" key="3">
    <source>
        <dbReference type="EMBL" id="MCK0197083.1"/>
    </source>
</evidence>
<evidence type="ECO:0000313" key="4">
    <source>
        <dbReference type="Proteomes" id="UP001203284"/>
    </source>
</evidence>
<gene>
    <name evidence="3" type="ORF">MWN34_09175</name>
</gene>
<feature type="coiled-coil region" evidence="1">
    <location>
        <begin position="50"/>
        <end position="77"/>
    </location>
</feature>
<comment type="caution">
    <text evidence="3">The sequence shown here is derived from an EMBL/GenBank/DDBJ whole genome shotgun (WGS) entry which is preliminary data.</text>
</comment>
<organism evidence="3 4">
    <name type="scientific">Ancylobacter crimeensis</name>
    <dbReference type="NCBI Taxonomy" id="2579147"/>
    <lineage>
        <taxon>Bacteria</taxon>
        <taxon>Pseudomonadati</taxon>
        <taxon>Pseudomonadota</taxon>
        <taxon>Alphaproteobacteria</taxon>
        <taxon>Hyphomicrobiales</taxon>
        <taxon>Xanthobacteraceae</taxon>
        <taxon>Ancylobacter</taxon>
    </lineage>
</organism>
<dbReference type="InterPro" id="IPR018648">
    <property type="entry name" value="DUF2076"/>
</dbReference>
<proteinExistence type="predicted"/>
<reference evidence="3 4" key="1">
    <citation type="submission" date="2022-04" db="EMBL/GenBank/DDBJ databases">
        <authorList>
            <person name="Grouzdev D.S."/>
            <person name="Pantiukh K.S."/>
            <person name="Krutkina M.S."/>
        </authorList>
    </citation>
    <scope>NUCLEOTIDE SEQUENCE [LARGE SCALE GENOMIC DNA]</scope>
    <source>
        <strain evidence="3 4">6x-1</strain>
    </source>
</reference>
<evidence type="ECO:0000256" key="1">
    <source>
        <dbReference type="SAM" id="Coils"/>
    </source>
</evidence>
<feature type="compositionally biased region" description="Acidic residues" evidence="2">
    <location>
        <begin position="292"/>
        <end position="304"/>
    </location>
</feature>
<evidence type="ECO:0000256" key="2">
    <source>
        <dbReference type="SAM" id="MobiDB-lite"/>
    </source>
</evidence>
<name>A0ABT0DAU2_9HYPH</name>
<feature type="region of interest" description="Disordered" evidence="2">
    <location>
        <begin position="234"/>
        <end position="304"/>
    </location>
</feature>
<dbReference type="Pfam" id="PF09849">
    <property type="entry name" value="DUF2076"/>
    <property type="match status" value="1"/>
</dbReference>
<dbReference type="EMBL" id="JALKCH010000005">
    <property type="protein sequence ID" value="MCK0197083.1"/>
    <property type="molecule type" value="Genomic_DNA"/>
</dbReference>
<feature type="compositionally biased region" description="Low complexity" evidence="2">
    <location>
        <begin position="269"/>
        <end position="285"/>
    </location>
</feature>
<sequence>MNAEERALIDGLFEKMAPIANAPRDPDAEDLINRHVVAAPHAPYALAQTVLVQEHALNQAAQRIAALEAELKAAKDEAAKPSSGGSFLGGLLGGGLGGSLGAAARSTSVPAAGQRTISPQADYQGGAQAAQPGYGQGGYGQAGYGQGGGGFQQGGYGQQPGFQQAAPQGRFGGGFGGGGFLSSALTTAAGVAGGALLFDGIRSMMGGAGSPFGGHATENVTENITQNITENTKDGVSAASPWGDSAKDAGDAGSDTAGQGVTNGLWPFGGDDTAAGTDSGTDLADYGNDDGGFLDDSSDDSGWA</sequence>